<dbReference type="Proteomes" id="UP000587586">
    <property type="component" value="Unassembled WGS sequence"/>
</dbReference>
<dbReference type="AlphaFoldDB" id="A0A6V8N343"/>
<proteinExistence type="predicted"/>
<name>A0A6V8N343_9BACT</name>
<dbReference type="RefSeq" id="WP_183359480.1">
    <property type="nucleotide sequence ID" value="NZ_BLXZ01000001.1"/>
</dbReference>
<evidence type="ECO:0000313" key="2">
    <source>
        <dbReference type="Proteomes" id="UP000587586"/>
    </source>
</evidence>
<gene>
    <name evidence="1" type="ORF">GMLC_05370</name>
</gene>
<organism evidence="1 2">
    <name type="scientific">Geomonas limicola</name>
    <dbReference type="NCBI Taxonomy" id="2740186"/>
    <lineage>
        <taxon>Bacteria</taxon>
        <taxon>Pseudomonadati</taxon>
        <taxon>Thermodesulfobacteriota</taxon>
        <taxon>Desulfuromonadia</taxon>
        <taxon>Geobacterales</taxon>
        <taxon>Geobacteraceae</taxon>
        <taxon>Geomonas</taxon>
    </lineage>
</organism>
<sequence>MKAVWEKVFEYASMPVHGSLSRKLRKGIKVQVNEGKVYAEATLFLGDEFLRISEEEGQKEAINTYYDWNMVSSVRTLCDKEESPRKPK</sequence>
<comment type="caution">
    <text evidence="1">The sequence shown here is derived from an EMBL/GenBank/DDBJ whole genome shotgun (WGS) entry which is preliminary data.</text>
</comment>
<keyword evidence="2" id="KW-1185">Reference proteome</keyword>
<dbReference type="EMBL" id="BLXZ01000001">
    <property type="protein sequence ID" value="GFO66958.1"/>
    <property type="molecule type" value="Genomic_DNA"/>
</dbReference>
<reference evidence="2" key="1">
    <citation type="submission" date="2020-06" db="EMBL/GenBank/DDBJ databases">
        <title>Draft genomic sequecing of Geomonas sp. Red745.</title>
        <authorList>
            <person name="Itoh H."/>
            <person name="Xu Z.X."/>
            <person name="Ushijima N."/>
            <person name="Masuda Y."/>
            <person name="Shiratori Y."/>
            <person name="Senoo K."/>
        </authorList>
    </citation>
    <scope>NUCLEOTIDE SEQUENCE [LARGE SCALE GENOMIC DNA]</scope>
    <source>
        <strain evidence="2">Red745</strain>
    </source>
</reference>
<accession>A0A6V8N343</accession>
<evidence type="ECO:0000313" key="1">
    <source>
        <dbReference type="EMBL" id="GFO66958.1"/>
    </source>
</evidence>
<protein>
    <submittedName>
        <fullName evidence="1">Uncharacterized protein</fullName>
    </submittedName>
</protein>